<dbReference type="Pfam" id="PF01467">
    <property type="entry name" value="CTP_transf_like"/>
    <property type="match status" value="1"/>
</dbReference>
<dbReference type="UniPathway" id="UPA00558">
    <property type="reaction ID" value="UER00742"/>
</dbReference>
<evidence type="ECO:0000256" key="9">
    <source>
        <dbReference type="ARBA" id="ARBA00024191"/>
    </source>
</evidence>
<feature type="domain" description="Cytidyltransferase-like" evidence="12">
    <location>
        <begin position="19"/>
        <end position="110"/>
    </location>
</feature>
<comment type="pathway">
    <text evidence="1">Lipid metabolism.</text>
</comment>
<evidence type="ECO:0000259" key="12">
    <source>
        <dbReference type="Pfam" id="PF01467"/>
    </source>
</evidence>
<dbReference type="PANTHER" id="PTHR45780:SF2">
    <property type="entry name" value="ETHANOLAMINE-PHOSPHATE CYTIDYLYLTRANSFERASE"/>
    <property type="match status" value="1"/>
</dbReference>
<dbReference type="AlphaFoldDB" id="A0A7J7J497"/>
<comment type="caution">
    <text evidence="13">The sequence shown here is derived from an EMBL/GenBank/DDBJ whole genome shotgun (WGS) entry which is preliminary data.</text>
</comment>
<evidence type="ECO:0000256" key="2">
    <source>
        <dbReference type="ARBA" id="ARBA00010101"/>
    </source>
</evidence>
<keyword evidence="7" id="KW-0594">Phospholipid biosynthesis</keyword>
<evidence type="ECO:0000256" key="4">
    <source>
        <dbReference type="ARBA" id="ARBA00022679"/>
    </source>
</evidence>
<evidence type="ECO:0000256" key="3">
    <source>
        <dbReference type="ARBA" id="ARBA00022516"/>
    </source>
</evidence>
<keyword evidence="3" id="KW-0444">Lipid biosynthesis</keyword>
<dbReference type="Gene3D" id="3.40.50.620">
    <property type="entry name" value="HUPs"/>
    <property type="match status" value="1"/>
</dbReference>
<keyword evidence="8" id="KW-1208">Phospholipid metabolism</keyword>
<dbReference type="Proteomes" id="UP000593567">
    <property type="component" value="Unassembled WGS sequence"/>
</dbReference>
<evidence type="ECO:0000256" key="10">
    <source>
        <dbReference type="ARBA" id="ARBA00024221"/>
    </source>
</evidence>
<dbReference type="InterPro" id="IPR044608">
    <property type="entry name" value="Ect1/PCYT2"/>
</dbReference>
<keyword evidence="5" id="KW-0548">Nucleotidyltransferase</keyword>
<evidence type="ECO:0000313" key="14">
    <source>
        <dbReference type="Proteomes" id="UP000593567"/>
    </source>
</evidence>
<keyword evidence="4" id="KW-0808">Transferase</keyword>
<protein>
    <recommendedName>
        <fullName evidence="10">ethanolamine-phosphate cytidylyltransferase</fullName>
        <ecNumber evidence="10">2.7.7.14</ecNumber>
    </recommendedName>
    <alternativeName>
        <fullName evidence="11">CTP:phosphoethanolamine cytidylyltransferase</fullName>
    </alternativeName>
</protein>
<dbReference type="GO" id="GO:0005737">
    <property type="term" value="C:cytoplasm"/>
    <property type="evidence" value="ECO:0007669"/>
    <property type="project" value="TreeGrafter"/>
</dbReference>
<keyword evidence="14" id="KW-1185">Reference proteome</keyword>
<organism evidence="13 14">
    <name type="scientific">Bugula neritina</name>
    <name type="common">Brown bryozoan</name>
    <name type="synonym">Sertularia neritina</name>
    <dbReference type="NCBI Taxonomy" id="10212"/>
    <lineage>
        <taxon>Eukaryota</taxon>
        <taxon>Metazoa</taxon>
        <taxon>Spiralia</taxon>
        <taxon>Lophotrochozoa</taxon>
        <taxon>Bryozoa</taxon>
        <taxon>Gymnolaemata</taxon>
        <taxon>Cheilostomatida</taxon>
        <taxon>Flustrina</taxon>
        <taxon>Buguloidea</taxon>
        <taxon>Bugulidae</taxon>
        <taxon>Bugula</taxon>
    </lineage>
</organism>
<comment type="similarity">
    <text evidence="2">Belongs to the cytidylyltransferase family.</text>
</comment>
<gene>
    <name evidence="13" type="ORF">EB796_020656</name>
</gene>
<reference evidence="13" key="1">
    <citation type="submission" date="2020-06" db="EMBL/GenBank/DDBJ databases">
        <title>Draft genome of Bugula neritina, a colonial animal packing powerful symbionts and potential medicines.</title>
        <authorList>
            <person name="Rayko M."/>
        </authorList>
    </citation>
    <scope>NUCLEOTIDE SEQUENCE [LARGE SCALE GENOMIC DNA]</scope>
    <source>
        <strain evidence="13">Kwan_BN1</strain>
    </source>
</reference>
<dbReference type="GO" id="GO:0006646">
    <property type="term" value="P:phosphatidylethanolamine biosynthetic process"/>
    <property type="evidence" value="ECO:0007669"/>
    <property type="project" value="UniProtKB-UniPathway"/>
</dbReference>
<keyword evidence="6" id="KW-0443">Lipid metabolism</keyword>
<dbReference type="GO" id="GO:0004306">
    <property type="term" value="F:ethanolamine-phosphate cytidylyltransferase activity"/>
    <property type="evidence" value="ECO:0007669"/>
    <property type="project" value="UniProtKB-EC"/>
</dbReference>
<evidence type="ECO:0000256" key="8">
    <source>
        <dbReference type="ARBA" id="ARBA00023264"/>
    </source>
</evidence>
<name>A0A7J7J497_BUGNE</name>
<evidence type="ECO:0000313" key="13">
    <source>
        <dbReference type="EMBL" id="KAF6021009.1"/>
    </source>
</evidence>
<dbReference type="EMBL" id="VXIV02003139">
    <property type="protein sequence ID" value="KAF6021009.1"/>
    <property type="molecule type" value="Genomic_DNA"/>
</dbReference>
<proteinExistence type="inferred from homology"/>
<dbReference type="PANTHER" id="PTHR45780">
    <property type="entry name" value="ETHANOLAMINE-PHOSPHATE CYTIDYLYLTRANSFERASE"/>
    <property type="match status" value="1"/>
</dbReference>
<dbReference type="InterPro" id="IPR014729">
    <property type="entry name" value="Rossmann-like_a/b/a_fold"/>
</dbReference>
<sequence length="169" mass="19291">MYIQDIVDKAVHVFHLLYVAGDFDLFHVGHVDFLEKVSQEGDFIIVGLHEDLLVRKYKGHNYPIMNLHERVLSVLACRYVSEVVIGAPYSVDKALMDHFKIDLVLCPIASEEKVDDPYAYPRSLGKLKEIDCKALLRTEDVVERVRVNEHIYRARNAKKAIATVGTNVI</sequence>
<evidence type="ECO:0000256" key="5">
    <source>
        <dbReference type="ARBA" id="ARBA00022695"/>
    </source>
</evidence>
<evidence type="ECO:0000256" key="7">
    <source>
        <dbReference type="ARBA" id="ARBA00023209"/>
    </source>
</evidence>
<dbReference type="NCBIfam" id="TIGR00125">
    <property type="entry name" value="cyt_tran_rel"/>
    <property type="match status" value="1"/>
</dbReference>
<dbReference type="OrthoDB" id="40021at2759"/>
<dbReference type="InterPro" id="IPR004821">
    <property type="entry name" value="Cyt_trans-like"/>
</dbReference>
<comment type="pathway">
    <text evidence="9">Phospholipid metabolism; phosphatidylethanolamine biosynthesis; phosphatidylethanolamine from ethanolamine: step 2/3.</text>
</comment>
<accession>A0A7J7J497</accession>
<dbReference type="SUPFAM" id="SSF52374">
    <property type="entry name" value="Nucleotidylyl transferase"/>
    <property type="match status" value="1"/>
</dbReference>
<dbReference type="EC" id="2.7.7.14" evidence="10"/>
<evidence type="ECO:0000256" key="1">
    <source>
        <dbReference type="ARBA" id="ARBA00005189"/>
    </source>
</evidence>
<evidence type="ECO:0000256" key="6">
    <source>
        <dbReference type="ARBA" id="ARBA00023098"/>
    </source>
</evidence>
<evidence type="ECO:0000256" key="11">
    <source>
        <dbReference type="ARBA" id="ARBA00031473"/>
    </source>
</evidence>